<protein>
    <submittedName>
        <fullName evidence="2">Jg21355 protein</fullName>
    </submittedName>
</protein>
<keyword evidence="3" id="KW-1185">Reference proteome</keyword>
<gene>
    <name evidence="2" type="primary">jg21355</name>
    <name evidence="2" type="ORF">PAEG_LOCUS4733</name>
</gene>
<reference evidence="2" key="1">
    <citation type="submission" date="2022-03" db="EMBL/GenBank/DDBJ databases">
        <authorList>
            <person name="Lindestad O."/>
        </authorList>
    </citation>
    <scope>NUCLEOTIDE SEQUENCE</scope>
</reference>
<comment type="caution">
    <text evidence="2">The sequence shown here is derived from an EMBL/GenBank/DDBJ whole genome shotgun (WGS) entry which is preliminary data.</text>
</comment>
<dbReference type="OrthoDB" id="6780105at2759"/>
<accession>A0A8S4QPM3</accession>
<evidence type="ECO:0000313" key="2">
    <source>
        <dbReference type="EMBL" id="CAH2216775.1"/>
    </source>
</evidence>
<evidence type="ECO:0000256" key="1">
    <source>
        <dbReference type="SAM" id="Phobius"/>
    </source>
</evidence>
<keyword evidence="1" id="KW-0812">Transmembrane</keyword>
<evidence type="ECO:0000313" key="3">
    <source>
        <dbReference type="Proteomes" id="UP000838756"/>
    </source>
</evidence>
<dbReference type="AlphaFoldDB" id="A0A8S4QPM3"/>
<keyword evidence="1" id="KW-0472">Membrane</keyword>
<name>A0A8S4QPM3_9NEOP</name>
<feature type="transmembrane region" description="Helical" evidence="1">
    <location>
        <begin position="20"/>
        <end position="39"/>
    </location>
</feature>
<keyword evidence="1" id="KW-1133">Transmembrane helix</keyword>
<dbReference type="Proteomes" id="UP000838756">
    <property type="component" value="Unassembled WGS sequence"/>
</dbReference>
<sequence length="135" mass="16055">MLKRIQRLLAIRICGAYRTISLKVVLVIAGLIPIERLALERARRYLHTINDEYPTMAKMIPPQHAIFECRMFEHERILILGNESNLTPKNFIPRKLRNKDEWGNVDKLVKLIMKTREDDEWDMQNTEAWIKQLPF</sequence>
<proteinExistence type="predicted"/>
<dbReference type="EMBL" id="CAKXAJ010016792">
    <property type="protein sequence ID" value="CAH2216775.1"/>
    <property type="molecule type" value="Genomic_DNA"/>
</dbReference>
<organism evidence="2 3">
    <name type="scientific">Pararge aegeria aegeria</name>
    <dbReference type="NCBI Taxonomy" id="348720"/>
    <lineage>
        <taxon>Eukaryota</taxon>
        <taxon>Metazoa</taxon>
        <taxon>Ecdysozoa</taxon>
        <taxon>Arthropoda</taxon>
        <taxon>Hexapoda</taxon>
        <taxon>Insecta</taxon>
        <taxon>Pterygota</taxon>
        <taxon>Neoptera</taxon>
        <taxon>Endopterygota</taxon>
        <taxon>Lepidoptera</taxon>
        <taxon>Glossata</taxon>
        <taxon>Ditrysia</taxon>
        <taxon>Papilionoidea</taxon>
        <taxon>Nymphalidae</taxon>
        <taxon>Satyrinae</taxon>
        <taxon>Satyrini</taxon>
        <taxon>Parargina</taxon>
        <taxon>Pararge</taxon>
    </lineage>
</organism>